<proteinExistence type="predicted"/>
<reference evidence="1 2" key="1">
    <citation type="submission" date="2018-07" db="EMBL/GenBank/DDBJ databases">
        <title>The genomes of Aspergillus section Nigri reveals drivers in fungal speciation.</title>
        <authorList>
            <consortium name="DOE Joint Genome Institute"/>
            <person name="Vesth T.C."/>
            <person name="Nybo J."/>
            <person name="Theobald S."/>
            <person name="Brandl J."/>
            <person name="Frisvad J.C."/>
            <person name="Nielsen K.F."/>
            <person name="Lyhne E.K."/>
            <person name="Kogle M.E."/>
            <person name="Kuo A."/>
            <person name="Riley R."/>
            <person name="Clum A."/>
            <person name="Nolan M."/>
            <person name="Lipzen A."/>
            <person name="Salamov A."/>
            <person name="Henrissat B."/>
            <person name="Wiebenga A."/>
            <person name="De vries R.P."/>
            <person name="Grigoriev I.V."/>
            <person name="Mortensen U.H."/>
            <person name="Andersen M.R."/>
            <person name="Baker S.E."/>
        </authorList>
    </citation>
    <scope>NUCLEOTIDE SEQUENCE [LARGE SCALE GENOMIC DNA]</scope>
    <source>
        <strain evidence="1 2">CBS 139.54b</strain>
    </source>
</reference>
<protein>
    <submittedName>
        <fullName evidence="1">Uncharacterized protein</fullName>
    </submittedName>
</protein>
<keyword evidence="2" id="KW-1185">Reference proteome</keyword>
<name>A0A3F3PU42_9EURO</name>
<dbReference type="Proteomes" id="UP000253729">
    <property type="component" value="Unassembled WGS sequence"/>
</dbReference>
<dbReference type="EMBL" id="KZ852061">
    <property type="protein sequence ID" value="RDH30439.1"/>
    <property type="molecule type" value="Genomic_DNA"/>
</dbReference>
<accession>A0A3F3PU42</accession>
<dbReference type="GeneID" id="38135659"/>
<sequence>MLLQRYGVLLPITSMFISGSTTTLSSQTKESRFPPASLEISPDTIYAERDTVARLLETDSVPWIPSIFTLKEPDTQRNSFVGYTVRGAGYPCFI</sequence>
<dbReference type="AlphaFoldDB" id="A0A3F3PU42"/>
<organism evidence="1 2">
    <name type="scientific">Aspergillus welwitschiae</name>
    <dbReference type="NCBI Taxonomy" id="1341132"/>
    <lineage>
        <taxon>Eukaryota</taxon>
        <taxon>Fungi</taxon>
        <taxon>Dikarya</taxon>
        <taxon>Ascomycota</taxon>
        <taxon>Pezizomycotina</taxon>
        <taxon>Eurotiomycetes</taxon>
        <taxon>Eurotiomycetidae</taxon>
        <taxon>Eurotiales</taxon>
        <taxon>Aspergillaceae</taxon>
        <taxon>Aspergillus</taxon>
        <taxon>Aspergillus subgen. Circumdati</taxon>
    </lineage>
</organism>
<evidence type="ECO:0000313" key="1">
    <source>
        <dbReference type="EMBL" id="RDH30439.1"/>
    </source>
</evidence>
<evidence type="ECO:0000313" key="2">
    <source>
        <dbReference type="Proteomes" id="UP000253729"/>
    </source>
</evidence>
<gene>
    <name evidence="1" type="ORF">BDQ94DRAFT_149060</name>
</gene>
<dbReference type="RefSeq" id="XP_026623461.1">
    <property type="nucleotide sequence ID" value="XM_026767303.1"/>
</dbReference>